<dbReference type="PROSITE" id="PS50011">
    <property type="entry name" value="PROTEIN_KINASE_DOM"/>
    <property type="match status" value="1"/>
</dbReference>
<protein>
    <submittedName>
        <fullName evidence="3">Kinase-like domain-containing protein</fullName>
    </submittedName>
</protein>
<reference evidence="3 4" key="1">
    <citation type="submission" date="2017-04" db="EMBL/GenBank/DDBJ databases">
        <title>Draft genome sequence of Tuber borchii Vittad., a whitish edible truffle.</title>
        <authorList>
            <consortium name="DOE Joint Genome Institute"/>
            <person name="Murat C."/>
            <person name="Kuo A."/>
            <person name="Barry K.W."/>
            <person name="Clum A."/>
            <person name="Dockter R.B."/>
            <person name="Fauchery L."/>
            <person name="Iotti M."/>
            <person name="Kohler A."/>
            <person name="Labutti K."/>
            <person name="Lindquist E.A."/>
            <person name="Lipzen A."/>
            <person name="Ohm R.A."/>
            <person name="Wang M."/>
            <person name="Grigoriev I.V."/>
            <person name="Zambonelli A."/>
            <person name="Martin F.M."/>
        </authorList>
    </citation>
    <scope>NUCLEOTIDE SEQUENCE [LARGE SCALE GENOMIC DNA]</scope>
    <source>
        <strain evidence="3 4">Tbo3840</strain>
    </source>
</reference>
<dbReference type="AlphaFoldDB" id="A0A2T6Z9H1"/>
<dbReference type="SMART" id="SM00220">
    <property type="entry name" value="S_TKc"/>
    <property type="match status" value="1"/>
</dbReference>
<accession>A0A2T6Z9H1</accession>
<organism evidence="3 4">
    <name type="scientific">Tuber borchii</name>
    <name type="common">White truffle</name>
    <dbReference type="NCBI Taxonomy" id="42251"/>
    <lineage>
        <taxon>Eukaryota</taxon>
        <taxon>Fungi</taxon>
        <taxon>Dikarya</taxon>
        <taxon>Ascomycota</taxon>
        <taxon>Pezizomycotina</taxon>
        <taxon>Pezizomycetes</taxon>
        <taxon>Pezizales</taxon>
        <taxon>Tuberaceae</taxon>
        <taxon>Tuber</taxon>
    </lineage>
</organism>
<proteinExistence type="predicted"/>
<dbReference type="EMBL" id="NESQ01000753">
    <property type="protein sequence ID" value="PUU72142.1"/>
    <property type="molecule type" value="Genomic_DNA"/>
</dbReference>
<dbReference type="OrthoDB" id="1668230at2759"/>
<evidence type="ECO:0000256" key="1">
    <source>
        <dbReference type="SAM" id="MobiDB-lite"/>
    </source>
</evidence>
<gene>
    <name evidence="3" type="ORF">B9Z19DRAFT_1197738</name>
</gene>
<comment type="caution">
    <text evidence="3">The sequence shown here is derived from an EMBL/GenBank/DDBJ whole genome shotgun (WGS) entry which is preliminary data.</text>
</comment>
<keyword evidence="4" id="KW-1185">Reference proteome</keyword>
<name>A0A2T6Z9H1_TUBBO</name>
<evidence type="ECO:0000259" key="2">
    <source>
        <dbReference type="PROSITE" id="PS50011"/>
    </source>
</evidence>
<keyword evidence="3" id="KW-0418">Kinase</keyword>
<feature type="compositionally biased region" description="Polar residues" evidence="1">
    <location>
        <begin position="26"/>
        <end position="38"/>
    </location>
</feature>
<dbReference type="SUPFAM" id="SSF56112">
    <property type="entry name" value="Protein kinase-like (PK-like)"/>
    <property type="match status" value="1"/>
</dbReference>
<sequence>MLVAAKTTASFKNTPHHIDRPYPVQHQRSLPHTTMPQTTVYPSESDYYDFLACGLYGDVYKYGDTGVIKRLLPEPQAEDVESLEIEKSIFKRLMENPHPRIVRCLDIGDDYIVLERLQETLRARFSGEGAEVQAPPSSSCRLRWAVEAAEGLNYLHQLGILQPESDVSATNIMLDSEDHLKYIDFSGASIDGRPANVSYCERNISPHSVGTGVPTVGQEIFALGSVLYKIETGHMPYPELGKRGEVEKKDKALEFPEVD</sequence>
<dbReference type="GO" id="GO:0005524">
    <property type="term" value="F:ATP binding"/>
    <property type="evidence" value="ECO:0007669"/>
    <property type="project" value="InterPro"/>
</dbReference>
<dbReference type="Proteomes" id="UP000244722">
    <property type="component" value="Unassembled WGS sequence"/>
</dbReference>
<keyword evidence="3" id="KW-0808">Transferase</keyword>
<feature type="region of interest" description="Disordered" evidence="1">
    <location>
        <begin position="1"/>
        <end position="38"/>
    </location>
</feature>
<dbReference type="InterPro" id="IPR000719">
    <property type="entry name" value="Prot_kinase_dom"/>
</dbReference>
<dbReference type="GO" id="GO:0004674">
    <property type="term" value="F:protein serine/threonine kinase activity"/>
    <property type="evidence" value="ECO:0007669"/>
    <property type="project" value="TreeGrafter"/>
</dbReference>
<evidence type="ECO:0000313" key="4">
    <source>
        <dbReference type="Proteomes" id="UP000244722"/>
    </source>
</evidence>
<dbReference type="PANTHER" id="PTHR44329">
    <property type="entry name" value="SERINE/THREONINE-PROTEIN KINASE TNNI3K-RELATED"/>
    <property type="match status" value="1"/>
</dbReference>
<evidence type="ECO:0000313" key="3">
    <source>
        <dbReference type="EMBL" id="PUU72142.1"/>
    </source>
</evidence>
<dbReference type="STRING" id="42251.A0A2T6Z9H1"/>
<feature type="domain" description="Protein kinase" evidence="2">
    <location>
        <begin position="45"/>
        <end position="259"/>
    </location>
</feature>
<dbReference type="InterPro" id="IPR011009">
    <property type="entry name" value="Kinase-like_dom_sf"/>
</dbReference>
<dbReference type="InterPro" id="IPR051681">
    <property type="entry name" value="Ser/Thr_Kinases-Pseudokinases"/>
</dbReference>
<dbReference type="Gene3D" id="1.10.510.10">
    <property type="entry name" value="Transferase(Phosphotransferase) domain 1"/>
    <property type="match status" value="1"/>
</dbReference>
<dbReference type="Pfam" id="PF00069">
    <property type="entry name" value="Pkinase"/>
    <property type="match status" value="1"/>
</dbReference>